<dbReference type="Pfam" id="PF00395">
    <property type="entry name" value="SLH"/>
    <property type="match status" value="1"/>
</dbReference>
<evidence type="ECO:0000313" key="5">
    <source>
        <dbReference type="Proteomes" id="UP001597214"/>
    </source>
</evidence>
<gene>
    <name evidence="4" type="ORF">ACFSCX_10665</name>
</gene>
<protein>
    <recommendedName>
        <fullName evidence="3">SLH domain-containing protein</fullName>
    </recommendedName>
</protein>
<comment type="caution">
    <text evidence="4">The sequence shown here is derived from an EMBL/GenBank/DDBJ whole genome shotgun (WGS) entry which is preliminary data.</text>
</comment>
<feature type="chain" id="PRO_5045968928" description="SLH domain-containing protein" evidence="2">
    <location>
        <begin position="24"/>
        <end position="318"/>
    </location>
</feature>
<keyword evidence="5" id="KW-1185">Reference proteome</keyword>
<reference evidence="5" key="1">
    <citation type="journal article" date="2019" name="Int. J. Syst. Evol. Microbiol.">
        <title>The Global Catalogue of Microorganisms (GCM) 10K type strain sequencing project: providing services to taxonomists for standard genome sequencing and annotation.</title>
        <authorList>
            <consortium name="The Broad Institute Genomics Platform"/>
            <consortium name="The Broad Institute Genome Sequencing Center for Infectious Disease"/>
            <person name="Wu L."/>
            <person name="Ma J."/>
        </authorList>
    </citation>
    <scope>NUCLEOTIDE SEQUENCE [LARGE SCALE GENOMIC DNA]</scope>
    <source>
        <strain evidence="5">CCUG 49339</strain>
    </source>
</reference>
<dbReference type="Pfam" id="PF12690">
    <property type="entry name" value="BsuPI"/>
    <property type="match status" value="1"/>
</dbReference>
<evidence type="ECO:0000313" key="4">
    <source>
        <dbReference type="EMBL" id="MFD1737025.1"/>
    </source>
</evidence>
<evidence type="ECO:0000256" key="2">
    <source>
        <dbReference type="SAM" id="SignalP"/>
    </source>
</evidence>
<dbReference type="RefSeq" id="WP_377928219.1">
    <property type="nucleotide sequence ID" value="NZ_JBHUEM010000014.1"/>
</dbReference>
<sequence>MKKLGIGLLSIMLLGSVTAPASASVDGNCDKGEELTCLEVKMTVEEKFEFLKELGIFQGKADGKSYLEENMTRAQLAVVLDRMFQLTDLYQGVSFEDTNNHWAENEIGAAVEAGFIKVSEDGNFNPNDTVSIEELAFALVSALEINFIYIYRPLENSSLEYAQFVVTALGEGLLEEAEDYREAALRSDFVQVMYQAYNYKKEADSGIVAGSIEPSVNVTKLDSGGYEFEFTFTNQTETEQSLIFHGGQRFEYEIFKDGEKIYHYSADKSFTMEIAEIIVKQGESLTYTDTLLDLEDGTYTMNYWLTADQESRGTVTFE</sequence>
<dbReference type="InterPro" id="IPR038144">
    <property type="entry name" value="IPI"/>
</dbReference>
<accession>A0ABW4LPD2</accession>
<dbReference type="PROSITE" id="PS51272">
    <property type="entry name" value="SLH"/>
    <property type="match status" value="1"/>
</dbReference>
<feature type="signal peptide" evidence="2">
    <location>
        <begin position="1"/>
        <end position="23"/>
    </location>
</feature>
<dbReference type="Gene3D" id="2.60.40.2360">
    <property type="entry name" value="Intracellular proteinase inhibitor BsuPI"/>
    <property type="match status" value="1"/>
</dbReference>
<dbReference type="InterPro" id="IPR020481">
    <property type="entry name" value="Intracell_prot_inh_BsuPI"/>
</dbReference>
<keyword evidence="1 2" id="KW-0732">Signal</keyword>
<evidence type="ECO:0000259" key="3">
    <source>
        <dbReference type="PROSITE" id="PS51272"/>
    </source>
</evidence>
<dbReference type="Proteomes" id="UP001597214">
    <property type="component" value="Unassembled WGS sequence"/>
</dbReference>
<proteinExistence type="predicted"/>
<dbReference type="InterPro" id="IPR001119">
    <property type="entry name" value="SLH_dom"/>
</dbReference>
<feature type="domain" description="SLH" evidence="3">
    <location>
        <begin position="90"/>
        <end position="153"/>
    </location>
</feature>
<dbReference type="EMBL" id="JBHUEM010000014">
    <property type="protein sequence ID" value="MFD1737025.1"/>
    <property type="molecule type" value="Genomic_DNA"/>
</dbReference>
<name>A0ABW4LPD2_9BACI</name>
<evidence type="ECO:0000256" key="1">
    <source>
        <dbReference type="ARBA" id="ARBA00022729"/>
    </source>
</evidence>
<organism evidence="4 5">
    <name type="scientific">Bacillus salitolerans</name>
    <dbReference type="NCBI Taxonomy" id="1437434"/>
    <lineage>
        <taxon>Bacteria</taxon>
        <taxon>Bacillati</taxon>
        <taxon>Bacillota</taxon>
        <taxon>Bacilli</taxon>
        <taxon>Bacillales</taxon>
        <taxon>Bacillaceae</taxon>
        <taxon>Bacillus</taxon>
    </lineage>
</organism>